<evidence type="ECO:0000256" key="7">
    <source>
        <dbReference type="ARBA" id="ARBA00023239"/>
    </source>
</evidence>
<dbReference type="InterPro" id="IPR036590">
    <property type="entry name" value="SRAP-like"/>
</dbReference>
<dbReference type="AlphaFoldDB" id="A0A7S3PX03"/>
<keyword evidence="2" id="KW-0645">Protease</keyword>
<dbReference type="EMBL" id="HBIO01004608">
    <property type="protein sequence ID" value="CAE0458330.1"/>
    <property type="molecule type" value="Transcribed_RNA"/>
</dbReference>
<reference evidence="9" key="1">
    <citation type="submission" date="2021-01" db="EMBL/GenBank/DDBJ databases">
        <authorList>
            <person name="Corre E."/>
            <person name="Pelletier E."/>
            <person name="Niang G."/>
            <person name="Scheremetjew M."/>
            <person name="Finn R."/>
            <person name="Kale V."/>
            <person name="Holt S."/>
            <person name="Cochrane G."/>
            <person name="Meng A."/>
            <person name="Brown T."/>
            <person name="Cohen L."/>
        </authorList>
    </citation>
    <scope>NUCLEOTIDE SEQUENCE</scope>
    <source>
        <strain evidence="9">MM31A-1</strain>
    </source>
</reference>
<dbReference type="PANTHER" id="PTHR13604:SF0">
    <property type="entry name" value="ABASIC SITE PROCESSING PROTEIN HMCES"/>
    <property type="match status" value="1"/>
</dbReference>
<protein>
    <recommendedName>
        <fullName evidence="10">Embryonic stem cell-specific 5-hydroxymethylcytosine-binding protein</fullName>
    </recommendedName>
</protein>
<evidence type="ECO:0008006" key="10">
    <source>
        <dbReference type="Google" id="ProtNLM"/>
    </source>
</evidence>
<dbReference type="GO" id="GO:0006508">
    <property type="term" value="P:proteolysis"/>
    <property type="evidence" value="ECO:0007669"/>
    <property type="project" value="UniProtKB-KW"/>
</dbReference>
<evidence type="ECO:0000256" key="1">
    <source>
        <dbReference type="ARBA" id="ARBA00008136"/>
    </source>
</evidence>
<sequence>MCGRVAQSLRSVQMAHQMLTCAGGDDGTNNSTCEKSLMHTTSNNAENIDFTSFRDNYNLSPGMESGIFIKQEGEGKNCSKTNAHIALSSTKLWGLCPKSGTKNHSLPPGPGKHFSNLMYNARSETLYEKRTFQNLALAGKTCIWAIDGFFEWKQPSKDILSNSPNKQPYFVHRNDNHPLIIPGLFTRVKTGNISDDGQEEMLETFTLITTAACEPLRWLHHRQPTFIWDMHLAEEWLMNPSQELIEKIATLATEYGGTTRTDTREKDLKLVAKSEGERSDQIEQSESCLAWHPVTKQMSSLKYRNSDSVNPIKIEKVASVKSFFTAAAGRKAGNSNGASSAASESKKRSIFGKAGNSSGANFFKPKRLKVNEVGGNEKPSSTGLKEKAAKKGSITNFFSPKSS</sequence>
<dbReference type="Pfam" id="PF02586">
    <property type="entry name" value="SRAP"/>
    <property type="match status" value="1"/>
</dbReference>
<dbReference type="GO" id="GO:0106300">
    <property type="term" value="P:protein-DNA covalent cross-linking repair"/>
    <property type="evidence" value="ECO:0007669"/>
    <property type="project" value="InterPro"/>
</dbReference>
<keyword evidence="4" id="KW-0378">Hydrolase</keyword>
<proteinExistence type="inferred from homology"/>
<evidence type="ECO:0000256" key="5">
    <source>
        <dbReference type="ARBA" id="ARBA00023124"/>
    </source>
</evidence>
<dbReference type="GO" id="GO:0003697">
    <property type="term" value="F:single-stranded DNA binding"/>
    <property type="evidence" value="ECO:0007669"/>
    <property type="project" value="InterPro"/>
</dbReference>
<keyword evidence="5" id="KW-0190">Covalent protein-DNA linkage</keyword>
<dbReference type="Gene3D" id="3.90.1680.10">
    <property type="entry name" value="SOS response associated peptidase-like"/>
    <property type="match status" value="1"/>
</dbReference>
<dbReference type="InterPro" id="IPR003738">
    <property type="entry name" value="SRAP"/>
</dbReference>
<dbReference type="GO" id="GO:0016829">
    <property type="term" value="F:lyase activity"/>
    <property type="evidence" value="ECO:0007669"/>
    <property type="project" value="UniProtKB-KW"/>
</dbReference>
<organism evidence="9">
    <name type="scientific">Chaetoceros debilis</name>
    <dbReference type="NCBI Taxonomy" id="122233"/>
    <lineage>
        <taxon>Eukaryota</taxon>
        <taxon>Sar</taxon>
        <taxon>Stramenopiles</taxon>
        <taxon>Ochrophyta</taxon>
        <taxon>Bacillariophyta</taxon>
        <taxon>Coscinodiscophyceae</taxon>
        <taxon>Chaetocerotophycidae</taxon>
        <taxon>Chaetocerotales</taxon>
        <taxon>Chaetocerotaceae</taxon>
        <taxon>Chaetoceros</taxon>
    </lineage>
</organism>
<evidence type="ECO:0000256" key="8">
    <source>
        <dbReference type="SAM" id="MobiDB-lite"/>
    </source>
</evidence>
<keyword evidence="3" id="KW-0227">DNA damage</keyword>
<comment type="similarity">
    <text evidence="1">Belongs to the SOS response-associated peptidase family.</text>
</comment>
<dbReference type="PANTHER" id="PTHR13604">
    <property type="entry name" value="DC12-RELATED"/>
    <property type="match status" value="1"/>
</dbReference>
<evidence type="ECO:0000256" key="3">
    <source>
        <dbReference type="ARBA" id="ARBA00022763"/>
    </source>
</evidence>
<evidence type="ECO:0000256" key="6">
    <source>
        <dbReference type="ARBA" id="ARBA00023125"/>
    </source>
</evidence>
<dbReference type="SUPFAM" id="SSF143081">
    <property type="entry name" value="BB1717-like"/>
    <property type="match status" value="1"/>
</dbReference>
<evidence type="ECO:0000313" key="9">
    <source>
        <dbReference type="EMBL" id="CAE0458330.1"/>
    </source>
</evidence>
<feature type="region of interest" description="Disordered" evidence="8">
    <location>
        <begin position="351"/>
        <end position="403"/>
    </location>
</feature>
<evidence type="ECO:0000256" key="4">
    <source>
        <dbReference type="ARBA" id="ARBA00022801"/>
    </source>
</evidence>
<evidence type="ECO:0000256" key="2">
    <source>
        <dbReference type="ARBA" id="ARBA00022670"/>
    </source>
</evidence>
<accession>A0A7S3PX03</accession>
<name>A0A7S3PX03_9STRA</name>
<keyword evidence="6" id="KW-0238">DNA-binding</keyword>
<dbReference type="GO" id="GO:0008233">
    <property type="term" value="F:peptidase activity"/>
    <property type="evidence" value="ECO:0007669"/>
    <property type="project" value="UniProtKB-KW"/>
</dbReference>
<feature type="compositionally biased region" description="Polar residues" evidence="8">
    <location>
        <begin position="393"/>
        <end position="403"/>
    </location>
</feature>
<gene>
    <name evidence="9" type="ORF">CDEB00056_LOCUS3171</name>
</gene>
<keyword evidence="7" id="KW-0456">Lyase</keyword>